<evidence type="ECO:0000313" key="5">
    <source>
        <dbReference type="EMBL" id="MDQ0167068.1"/>
    </source>
</evidence>
<evidence type="ECO:0000259" key="4">
    <source>
        <dbReference type="Pfam" id="PF04167"/>
    </source>
</evidence>
<evidence type="ECO:0000256" key="2">
    <source>
        <dbReference type="ARBA" id="ARBA00022801"/>
    </source>
</evidence>
<dbReference type="PANTHER" id="PTHR39159">
    <property type="match status" value="1"/>
</dbReference>
<dbReference type="PANTHER" id="PTHR39159:SF1">
    <property type="entry name" value="UPF0374 PROTEIN YGAC"/>
    <property type="match status" value="1"/>
</dbReference>
<feature type="domain" description="DUF402" evidence="4">
    <location>
        <begin position="18"/>
        <end position="156"/>
    </location>
</feature>
<gene>
    <name evidence="5" type="ORF">J2S11_002985</name>
</gene>
<evidence type="ECO:0000313" key="6">
    <source>
        <dbReference type="Proteomes" id="UP001235840"/>
    </source>
</evidence>
<dbReference type="InterPro" id="IPR050212">
    <property type="entry name" value="Ntdp-like"/>
</dbReference>
<dbReference type="NCBIfam" id="NF010183">
    <property type="entry name" value="PRK13662.1"/>
    <property type="match status" value="1"/>
</dbReference>
<dbReference type="PIRSF" id="PIRSF028345">
    <property type="entry name" value="UCP028345"/>
    <property type="match status" value="1"/>
</dbReference>
<comment type="caution">
    <text evidence="5">The sequence shown here is derived from an EMBL/GenBank/DDBJ whole genome shotgun (WGS) entry which is preliminary data.</text>
</comment>
<proteinExistence type="predicted"/>
<dbReference type="Proteomes" id="UP001235840">
    <property type="component" value="Unassembled WGS sequence"/>
</dbReference>
<keyword evidence="3" id="KW-0460">Magnesium</keyword>
<name>A0ABT9W1D1_9BACI</name>
<dbReference type="InterPro" id="IPR035930">
    <property type="entry name" value="FomD-like_sf"/>
</dbReference>
<dbReference type="Pfam" id="PF04167">
    <property type="entry name" value="DUF402"/>
    <property type="match status" value="1"/>
</dbReference>
<dbReference type="InterPro" id="IPR007295">
    <property type="entry name" value="DUF402"/>
</dbReference>
<dbReference type="RefSeq" id="WP_307395769.1">
    <property type="nucleotide sequence ID" value="NZ_BAAADK010000030.1"/>
</dbReference>
<reference evidence="5 6" key="1">
    <citation type="submission" date="2023-07" db="EMBL/GenBank/DDBJ databases">
        <title>Genomic Encyclopedia of Type Strains, Phase IV (KMG-IV): sequencing the most valuable type-strain genomes for metagenomic binning, comparative biology and taxonomic classification.</title>
        <authorList>
            <person name="Goeker M."/>
        </authorList>
    </citation>
    <scope>NUCLEOTIDE SEQUENCE [LARGE SCALE GENOMIC DNA]</scope>
    <source>
        <strain evidence="5 6">DSM 12751</strain>
    </source>
</reference>
<dbReference type="EMBL" id="JAUSTY010000012">
    <property type="protein sequence ID" value="MDQ0167068.1"/>
    <property type="molecule type" value="Genomic_DNA"/>
</dbReference>
<dbReference type="Gene3D" id="2.40.380.10">
    <property type="entry name" value="FomD-like"/>
    <property type="match status" value="1"/>
</dbReference>
<dbReference type="SUPFAM" id="SSF159234">
    <property type="entry name" value="FomD-like"/>
    <property type="match status" value="1"/>
</dbReference>
<keyword evidence="6" id="KW-1185">Reference proteome</keyword>
<keyword evidence="1" id="KW-0479">Metal-binding</keyword>
<protein>
    <submittedName>
        <fullName evidence="5">Protein associated with RNAse G/E</fullName>
    </submittedName>
</protein>
<organism evidence="5 6">
    <name type="scientific">Caldalkalibacillus horti</name>
    <dbReference type="NCBI Taxonomy" id="77523"/>
    <lineage>
        <taxon>Bacteria</taxon>
        <taxon>Bacillati</taxon>
        <taxon>Bacillota</taxon>
        <taxon>Bacilli</taxon>
        <taxon>Bacillales</taxon>
        <taxon>Bacillaceae</taxon>
        <taxon>Caldalkalibacillus</taxon>
    </lineage>
</organism>
<keyword evidence="2" id="KW-0378">Hydrolase</keyword>
<dbReference type="InterPro" id="IPR016882">
    <property type="entry name" value="SA1684"/>
</dbReference>
<sequence length="175" mass="20905">MINPHPGQDIKIKSYKHNGALHRVWDSSTVLQTGATSWIVGNDRILVKESDGNEWRTREPAICTFGKGQWFNTIGMLREDGVHYYCNIGSPYRWHNDALQYIDYDLDVKVFPDMTYTILDQDEYEEHRRLMNYPDTIMYEIKRGLDELLSLIHQRKGPFEADYIERWYERYLQYT</sequence>
<accession>A0ABT9W1D1</accession>
<evidence type="ECO:0000256" key="1">
    <source>
        <dbReference type="ARBA" id="ARBA00022723"/>
    </source>
</evidence>
<evidence type="ECO:0000256" key="3">
    <source>
        <dbReference type="ARBA" id="ARBA00022842"/>
    </source>
</evidence>